<dbReference type="PANTHER" id="PTHR31973:SF113">
    <property type="entry name" value="PROTEIN FAR1-RELATED SEQUENCE 5-LIKE"/>
    <property type="match status" value="1"/>
</dbReference>
<keyword evidence="2" id="KW-0540">Nuclease</keyword>
<dbReference type="SMART" id="SM00575">
    <property type="entry name" value="ZnF_PMZ"/>
    <property type="match status" value="1"/>
</dbReference>
<dbReference type="AlphaFoldDB" id="A0A2G2VL79"/>
<dbReference type="InterPro" id="IPR006564">
    <property type="entry name" value="Znf_PMZ"/>
</dbReference>
<comment type="caution">
    <text evidence="6">The sequence shown here is derived from an EMBL/GenBank/DDBJ whole genome shotgun (WGS) entry which is preliminary data.</text>
</comment>
<keyword evidence="2" id="KW-0378">Hydrolase</keyword>
<dbReference type="SUPFAM" id="SSF55895">
    <property type="entry name" value="Ribonuclease Rh-like"/>
    <property type="match status" value="1"/>
</dbReference>
<accession>A0A2G2VL79</accession>
<dbReference type="GO" id="GO:0033897">
    <property type="term" value="F:ribonuclease T2 activity"/>
    <property type="evidence" value="ECO:0007669"/>
    <property type="project" value="InterPro"/>
</dbReference>
<dbReference type="Proteomes" id="UP000224567">
    <property type="component" value="Unassembled WGS sequence"/>
</dbReference>
<evidence type="ECO:0000256" key="1">
    <source>
        <dbReference type="ARBA" id="ARBA00007469"/>
    </source>
</evidence>
<dbReference type="EMBL" id="MLFT02000011">
    <property type="protein sequence ID" value="PHT33751.1"/>
    <property type="molecule type" value="Genomic_DNA"/>
</dbReference>
<dbReference type="InterPro" id="IPR001568">
    <property type="entry name" value="RNase_T2-like"/>
</dbReference>
<feature type="domain" description="Zinc finger PMZ-type" evidence="5">
    <location>
        <begin position="316"/>
        <end position="343"/>
    </location>
</feature>
<sequence length="373" mass="42848">MYWTTEPLLDIRHSSWHASHASLSLGVESRNGSTWHIPDCPVRVTLAVRFPHDFTIFGIHRTIITKTNFGDRSHPHTGNPALTIKEKVNLLSVLKNAGSEPGGFYSLEAVKEAIKNGIGYEAAIECNKDLFGNSQLYQISFGQSFVKLTTLAMKTREKVNFRKNLEELHKKIFAMAKAYTLQQFEELMGRVDQIDKRVKAYLFQIGYHKWEKVHSTVKRTWTMTSNIAEFINNTNRIAIRLPVVSTMDFMRLMIESWNAKQHEEATNTLNELTVKYNDVLTNNRLLSQRMIVKTSNEFLHTVTSGAKKFIVCLRSRKYICGEFQLDEIPCSHAMTAITYRNQHGENYCSPYYNNKNFSDAYAIPFEPLPCEST</sequence>
<dbReference type="Gene3D" id="3.90.730.10">
    <property type="entry name" value="Ribonuclease T2-like"/>
    <property type="match status" value="1"/>
</dbReference>
<keyword evidence="7" id="KW-1185">Reference proteome</keyword>
<evidence type="ECO:0000259" key="5">
    <source>
        <dbReference type="SMART" id="SM00575"/>
    </source>
</evidence>
<evidence type="ECO:0000256" key="4">
    <source>
        <dbReference type="RuleBase" id="RU004328"/>
    </source>
</evidence>
<gene>
    <name evidence="6" type="ORF">CQW23_25551</name>
</gene>
<dbReference type="InterPro" id="IPR036430">
    <property type="entry name" value="RNase_T2-like_sf"/>
</dbReference>
<protein>
    <recommendedName>
        <fullName evidence="5">Zinc finger PMZ-type domain-containing protein</fullName>
    </recommendedName>
</protein>
<reference evidence="6 7" key="1">
    <citation type="journal article" date="2017" name="Genome Biol.">
        <title>New reference genome sequences of hot pepper reveal the massive evolution of plant disease-resistance genes by retroduplication.</title>
        <authorList>
            <person name="Kim S."/>
            <person name="Park J."/>
            <person name="Yeom S.I."/>
            <person name="Kim Y.M."/>
            <person name="Seo E."/>
            <person name="Kim K.T."/>
            <person name="Kim M.S."/>
            <person name="Lee J.M."/>
            <person name="Cheong K."/>
            <person name="Shin H.S."/>
            <person name="Kim S.B."/>
            <person name="Han K."/>
            <person name="Lee J."/>
            <person name="Park M."/>
            <person name="Lee H.A."/>
            <person name="Lee H.Y."/>
            <person name="Lee Y."/>
            <person name="Oh S."/>
            <person name="Lee J.H."/>
            <person name="Choi E."/>
            <person name="Choi E."/>
            <person name="Lee S.E."/>
            <person name="Jeon J."/>
            <person name="Kim H."/>
            <person name="Choi G."/>
            <person name="Song H."/>
            <person name="Lee J."/>
            <person name="Lee S.C."/>
            <person name="Kwon J.K."/>
            <person name="Lee H.Y."/>
            <person name="Koo N."/>
            <person name="Hong Y."/>
            <person name="Kim R.W."/>
            <person name="Kang W.H."/>
            <person name="Huh J.H."/>
            <person name="Kang B.C."/>
            <person name="Yang T.J."/>
            <person name="Lee Y.H."/>
            <person name="Bennetzen J.L."/>
            <person name="Choi D."/>
        </authorList>
    </citation>
    <scope>NUCLEOTIDE SEQUENCE [LARGE SCALE GENOMIC DNA]</scope>
    <source>
        <strain evidence="7">cv. PBC81</strain>
    </source>
</reference>
<dbReference type="Pfam" id="PF00445">
    <property type="entry name" value="Ribonuclease_T2"/>
    <property type="match status" value="1"/>
</dbReference>
<keyword evidence="2" id="KW-0255">Endonuclease</keyword>
<dbReference type="PANTHER" id="PTHR31973">
    <property type="entry name" value="POLYPROTEIN, PUTATIVE-RELATED"/>
    <property type="match status" value="1"/>
</dbReference>
<evidence type="ECO:0000313" key="7">
    <source>
        <dbReference type="Proteomes" id="UP000224567"/>
    </source>
</evidence>
<evidence type="ECO:0000256" key="3">
    <source>
        <dbReference type="ARBA" id="ARBA00023239"/>
    </source>
</evidence>
<dbReference type="GO" id="GO:0003723">
    <property type="term" value="F:RNA binding"/>
    <property type="evidence" value="ECO:0007669"/>
    <property type="project" value="InterPro"/>
</dbReference>
<dbReference type="GO" id="GO:0008270">
    <property type="term" value="F:zinc ion binding"/>
    <property type="evidence" value="ECO:0007669"/>
    <property type="project" value="InterPro"/>
</dbReference>
<organism evidence="6 7">
    <name type="scientific">Capsicum baccatum</name>
    <name type="common">Peruvian pepper</name>
    <dbReference type="NCBI Taxonomy" id="33114"/>
    <lineage>
        <taxon>Eukaryota</taxon>
        <taxon>Viridiplantae</taxon>
        <taxon>Streptophyta</taxon>
        <taxon>Embryophyta</taxon>
        <taxon>Tracheophyta</taxon>
        <taxon>Spermatophyta</taxon>
        <taxon>Magnoliopsida</taxon>
        <taxon>eudicotyledons</taxon>
        <taxon>Gunneridae</taxon>
        <taxon>Pentapetalae</taxon>
        <taxon>asterids</taxon>
        <taxon>lamiids</taxon>
        <taxon>Solanales</taxon>
        <taxon>Solanaceae</taxon>
        <taxon>Solanoideae</taxon>
        <taxon>Capsiceae</taxon>
        <taxon>Capsicum</taxon>
    </lineage>
</organism>
<comment type="similarity">
    <text evidence="1 4">Belongs to the RNase T2 family.</text>
</comment>
<keyword evidence="3" id="KW-0456">Lyase</keyword>
<dbReference type="OrthoDB" id="1111462at2759"/>
<evidence type="ECO:0000256" key="2">
    <source>
        <dbReference type="ARBA" id="ARBA00022759"/>
    </source>
</evidence>
<name>A0A2G2VL79_CAPBA</name>
<reference evidence="7" key="2">
    <citation type="journal article" date="2017" name="J. Anim. Genet.">
        <title>Multiple reference genome sequences of hot pepper reveal the massive evolution of plant disease resistance genes by retroduplication.</title>
        <authorList>
            <person name="Kim S."/>
            <person name="Park J."/>
            <person name="Yeom S.-I."/>
            <person name="Kim Y.-M."/>
            <person name="Seo E."/>
            <person name="Kim K.-T."/>
            <person name="Kim M.-S."/>
            <person name="Lee J.M."/>
            <person name="Cheong K."/>
            <person name="Shin H.-S."/>
            <person name="Kim S.-B."/>
            <person name="Han K."/>
            <person name="Lee J."/>
            <person name="Park M."/>
            <person name="Lee H.-A."/>
            <person name="Lee H.-Y."/>
            <person name="Lee Y."/>
            <person name="Oh S."/>
            <person name="Lee J.H."/>
            <person name="Choi E."/>
            <person name="Choi E."/>
            <person name="Lee S.E."/>
            <person name="Jeon J."/>
            <person name="Kim H."/>
            <person name="Choi G."/>
            <person name="Song H."/>
            <person name="Lee J."/>
            <person name="Lee S.-C."/>
            <person name="Kwon J.-K."/>
            <person name="Lee H.-Y."/>
            <person name="Koo N."/>
            <person name="Hong Y."/>
            <person name="Kim R.W."/>
            <person name="Kang W.-H."/>
            <person name="Huh J.H."/>
            <person name="Kang B.-C."/>
            <person name="Yang T.-J."/>
            <person name="Lee Y.-H."/>
            <person name="Bennetzen J.L."/>
            <person name="Choi D."/>
        </authorList>
    </citation>
    <scope>NUCLEOTIDE SEQUENCE [LARGE SCALE GENOMIC DNA]</scope>
    <source>
        <strain evidence="7">cv. PBC81</strain>
    </source>
</reference>
<evidence type="ECO:0000313" key="6">
    <source>
        <dbReference type="EMBL" id="PHT33751.1"/>
    </source>
</evidence>
<proteinExistence type="inferred from homology"/>